<evidence type="ECO:0000256" key="2">
    <source>
        <dbReference type="ARBA" id="ARBA00022505"/>
    </source>
</evidence>
<feature type="chain" id="PRO_5038626915" evidence="6">
    <location>
        <begin position="22"/>
        <end position="270"/>
    </location>
</feature>
<dbReference type="PIRSF" id="PIRSF004846">
    <property type="entry name" value="ModA"/>
    <property type="match status" value="1"/>
</dbReference>
<sequence>MRKLKNVITAGILAAAMALGAVGCQSGGGSSDGSSSEESVTLSIAAAASLEKCYTEKLIPMFEKEHSNVKVEGTYDSSGKLQTQIEQGMEADVFMSAATEQMDNLVDEDYISKDDVVDLLENKLVLIVPAKNANEDITSFETAAKAETIAVGDPESVPAGQYAKEAFTNLNMWDDVNSKASFGTNVTEVLNWVAKGSAECGVVYATDAASTDDVKAVAEAPEDALKTPVIYPVASLKNSKNKETADEFVKFLQTDEALDVFKSYGFTINQ</sequence>
<keyword evidence="8" id="KW-1185">Reference proteome</keyword>
<dbReference type="RefSeq" id="WP_201310930.1">
    <property type="nucleotide sequence ID" value="NZ_BLYI01000031.1"/>
</dbReference>
<accession>A0A916Q6B8</accession>
<dbReference type="SUPFAM" id="SSF53850">
    <property type="entry name" value="Periplasmic binding protein-like II"/>
    <property type="match status" value="1"/>
</dbReference>
<evidence type="ECO:0000256" key="6">
    <source>
        <dbReference type="SAM" id="SignalP"/>
    </source>
</evidence>
<gene>
    <name evidence="7" type="ORF">ANBU17_15750</name>
</gene>
<protein>
    <submittedName>
        <fullName evidence="7">Molybdate ABC transporter substrate-binding protein</fullName>
    </submittedName>
</protein>
<dbReference type="GO" id="GO:0030973">
    <property type="term" value="F:molybdate ion binding"/>
    <property type="evidence" value="ECO:0007669"/>
    <property type="project" value="UniProtKB-ARBA"/>
</dbReference>
<dbReference type="GO" id="GO:1901359">
    <property type="term" value="F:tungstate binding"/>
    <property type="evidence" value="ECO:0007669"/>
    <property type="project" value="UniProtKB-ARBA"/>
</dbReference>
<dbReference type="GO" id="GO:0046872">
    <property type="term" value="F:metal ion binding"/>
    <property type="evidence" value="ECO:0007669"/>
    <property type="project" value="UniProtKB-KW"/>
</dbReference>
<evidence type="ECO:0000256" key="1">
    <source>
        <dbReference type="ARBA" id="ARBA00009175"/>
    </source>
</evidence>
<dbReference type="PANTHER" id="PTHR30632">
    <property type="entry name" value="MOLYBDATE-BINDING PERIPLASMIC PROTEIN"/>
    <property type="match status" value="1"/>
</dbReference>
<reference evidence="7" key="1">
    <citation type="submission" date="2020-06" db="EMBL/GenBank/DDBJ databases">
        <title>Characterization of fructooligosaccharide metabolism and fructooligosaccharide-degrading enzymes in human commensal butyrate producers.</title>
        <authorList>
            <person name="Tanno H."/>
            <person name="Fujii T."/>
            <person name="Hirano K."/>
            <person name="Maeno S."/>
            <person name="Tonozuka T."/>
            <person name="Sakamoto M."/>
            <person name="Ohkuma M."/>
            <person name="Tochio T."/>
            <person name="Endo A."/>
        </authorList>
    </citation>
    <scope>NUCLEOTIDE SEQUENCE</scope>
    <source>
        <strain evidence="7">JCM 17466</strain>
    </source>
</reference>
<feature type="binding site" evidence="5">
    <location>
        <position position="78"/>
    </location>
    <ligand>
        <name>molybdate</name>
        <dbReference type="ChEBI" id="CHEBI:36264"/>
    </ligand>
</feature>
<dbReference type="NCBIfam" id="TIGR01256">
    <property type="entry name" value="modA"/>
    <property type="match status" value="1"/>
</dbReference>
<dbReference type="EMBL" id="BLYI01000031">
    <property type="protein sequence ID" value="GFO85228.1"/>
    <property type="molecule type" value="Genomic_DNA"/>
</dbReference>
<evidence type="ECO:0000313" key="8">
    <source>
        <dbReference type="Proteomes" id="UP000613208"/>
    </source>
</evidence>
<feature type="binding site" evidence="5">
    <location>
        <position position="186"/>
    </location>
    <ligand>
        <name>molybdate</name>
        <dbReference type="ChEBI" id="CHEBI:36264"/>
    </ligand>
</feature>
<dbReference type="InterPro" id="IPR005950">
    <property type="entry name" value="ModA"/>
</dbReference>
<dbReference type="InterPro" id="IPR050682">
    <property type="entry name" value="ModA/WtpA"/>
</dbReference>
<dbReference type="AlphaFoldDB" id="A0A916Q6B8"/>
<dbReference type="Pfam" id="PF13531">
    <property type="entry name" value="SBP_bac_11"/>
    <property type="match status" value="1"/>
</dbReference>
<comment type="similarity">
    <text evidence="1">Belongs to the bacterial solute-binding protein ModA family.</text>
</comment>
<dbReference type="CDD" id="cd13537">
    <property type="entry name" value="PBP2_YvgL_like"/>
    <property type="match status" value="1"/>
</dbReference>
<dbReference type="GO" id="GO:0015689">
    <property type="term" value="P:molybdate ion transport"/>
    <property type="evidence" value="ECO:0007669"/>
    <property type="project" value="InterPro"/>
</dbReference>
<keyword evidence="3 5" id="KW-0479">Metal-binding</keyword>
<feature type="signal peptide" evidence="6">
    <location>
        <begin position="1"/>
        <end position="21"/>
    </location>
</feature>
<organism evidence="7 8">
    <name type="scientific">Anaerostipes butyraticus</name>
    <dbReference type="NCBI Taxonomy" id="645466"/>
    <lineage>
        <taxon>Bacteria</taxon>
        <taxon>Bacillati</taxon>
        <taxon>Bacillota</taxon>
        <taxon>Clostridia</taxon>
        <taxon>Lachnospirales</taxon>
        <taxon>Lachnospiraceae</taxon>
        <taxon>Anaerostipes</taxon>
    </lineage>
</organism>
<dbReference type="PANTHER" id="PTHR30632:SF0">
    <property type="entry name" value="SULFATE-BINDING PROTEIN"/>
    <property type="match status" value="1"/>
</dbReference>
<dbReference type="PROSITE" id="PS51257">
    <property type="entry name" value="PROKAR_LIPOPROTEIN"/>
    <property type="match status" value="1"/>
</dbReference>
<evidence type="ECO:0000313" key="7">
    <source>
        <dbReference type="EMBL" id="GFO85228.1"/>
    </source>
</evidence>
<dbReference type="Proteomes" id="UP000613208">
    <property type="component" value="Unassembled WGS sequence"/>
</dbReference>
<evidence type="ECO:0000256" key="4">
    <source>
        <dbReference type="ARBA" id="ARBA00022729"/>
    </source>
</evidence>
<proteinExistence type="inferred from homology"/>
<feature type="binding site" evidence="5">
    <location>
        <position position="159"/>
    </location>
    <ligand>
        <name>molybdate</name>
        <dbReference type="ChEBI" id="CHEBI:36264"/>
    </ligand>
</feature>
<dbReference type="Gene3D" id="3.40.190.10">
    <property type="entry name" value="Periplasmic binding protein-like II"/>
    <property type="match status" value="2"/>
</dbReference>
<evidence type="ECO:0000256" key="5">
    <source>
        <dbReference type="PIRSR" id="PIRSR004846-1"/>
    </source>
</evidence>
<evidence type="ECO:0000256" key="3">
    <source>
        <dbReference type="ARBA" id="ARBA00022723"/>
    </source>
</evidence>
<name>A0A916Q6B8_9FIRM</name>
<feature type="binding site" evidence="5">
    <location>
        <position position="49"/>
    </location>
    <ligand>
        <name>molybdate</name>
        <dbReference type="ChEBI" id="CHEBI:36264"/>
    </ligand>
</feature>
<dbReference type="InterPro" id="IPR041879">
    <property type="entry name" value="YvgL-like_PBP2"/>
</dbReference>
<comment type="caution">
    <text evidence="7">The sequence shown here is derived from an EMBL/GenBank/DDBJ whole genome shotgun (WGS) entry which is preliminary data.</text>
</comment>
<keyword evidence="4 6" id="KW-0732">Signal</keyword>
<feature type="binding site" evidence="5">
    <location>
        <position position="204"/>
    </location>
    <ligand>
        <name>molybdate</name>
        <dbReference type="ChEBI" id="CHEBI:36264"/>
    </ligand>
</feature>
<keyword evidence="2 5" id="KW-0500">Molybdenum</keyword>
<dbReference type="FunFam" id="3.40.190.10:FF:000035">
    <property type="entry name" value="Molybdate ABC transporter substrate-binding protein"/>
    <property type="match status" value="1"/>
</dbReference>